<dbReference type="Proteomes" id="UP000751614">
    <property type="component" value="Unassembled WGS sequence"/>
</dbReference>
<dbReference type="SUPFAM" id="SSF51735">
    <property type="entry name" value="NAD(P)-binding Rossmann-fold domains"/>
    <property type="match status" value="2"/>
</dbReference>
<feature type="transmembrane region" description="Helical" evidence="2">
    <location>
        <begin position="17"/>
        <end position="38"/>
    </location>
</feature>
<keyword evidence="2" id="KW-0472">Membrane</keyword>
<reference evidence="4 5" key="1">
    <citation type="submission" date="2019-05" db="EMBL/GenBank/DDBJ databases">
        <title>Flagellimonas sp. AsT0115, sp. nov., isolated from a marine red algae, Asparagopsis taxiformis.</title>
        <authorList>
            <person name="Kim J."/>
            <person name="Jeong S.E."/>
            <person name="Jeon C.O."/>
        </authorList>
    </citation>
    <scope>NUCLEOTIDE SEQUENCE [LARGE SCALE GENOMIC DNA]</scope>
    <source>
        <strain evidence="4 5">AsT0115</strain>
    </source>
</reference>
<dbReference type="PANTHER" id="PTHR43318">
    <property type="entry name" value="UDP-N-ACETYLGLUCOSAMINE 4,6-DEHYDRATASE"/>
    <property type="match status" value="1"/>
</dbReference>
<accession>A0ABY2WMJ4</accession>
<gene>
    <name evidence="4" type="ORF">FGG15_01370</name>
</gene>
<keyword evidence="2" id="KW-0812">Transmembrane</keyword>
<feature type="transmembrane region" description="Helical" evidence="2">
    <location>
        <begin position="115"/>
        <end position="138"/>
    </location>
</feature>
<keyword evidence="2" id="KW-1133">Transmembrane helix</keyword>
<dbReference type="Pfam" id="PF13727">
    <property type="entry name" value="CoA_binding_3"/>
    <property type="match status" value="1"/>
</dbReference>
<dbReference type="CDD" id="cd05237">
    <property type="entry name" value="UDP_invert_4-6DH_SDR_e"/>
    <property type="match status" value="1"/>
</dbReference>
<evidence type="ECO:0000313" key="4">
    <source>
        <dbReference type="EMBL" id="TMU56218.1"/>
    </source>
</evidence>
<dbReference type="Pfam" id="PF02719">
    <property type="entry name" value="Polysacc_synt_2"/>
    <property type="match status" value="1"/>
</dbReference>
<dbReference type="RefSeq" id="WP_138832439.1">
    <property type="nucleotide sequence ID" value="NZ_VCNI01000001.1"/>
</dbReference>
<feature type="transmembrane region" description="Helical" evidence="2">
    <location>
        <begin position="50"/>
        <end position="71"/>
    </location>
</feature>
<keyword evidence="5" id="KW-1185">Reference proteome</keyword>
<evidence type="ECO:0000256" key="1">
    <source>
        <dbReference type="ARBA" id="ARBA00007430"/>
    </source>
</evidence>
<organism evidence="4 5">
    <name type="scientific">Flagellimonas algicola</name>
    <dbReference type="NCBI Taxonomy" id="2583815"/>
    <lineage>
        <taxon>Bacteria</taxon>
        <taxon>Pseudomonadati</taxon>
        <taxon>Bacteroidota</taxon>
        <taxon>Flavobacteriia</taxon>
        <taxon>Flavobacteriales</taxon>
        <taxon>Flavobacteriaceae</taxon>
        <taxon>Flagellimonas</taxon>
    </lineage>
</organism>
<evidence type="ECO:0000256" key="2">
    <source>
        <dbReference type="SAM" id="Phobius"/>
    </source>
</evidence>
<comment type="caution">
    <text evidence="4">The sequence shown here is derived from an EMBL/GenBank/DDBJ whole genome shotgun (WGS) entry which is preliminary data.</text>
</comment>
<dbReference type="InterPro" id="IPR003869">
    <property type="entry name" value="Polysac_CapD-like"/>
</dbReference>
<evidence type="ECO:0000313" key="5">
    <source>
        <dbReference type="Proteomes" id="UP000751614"/>
    </source>
</evidence>
<feature type="domain" description="Polysaccharide biosynthesis protein CapD-like" evidence="3">
    <location>
        <begin position="297"/>
        <end position="577"/>
    </location>
</feature>
<proteinExistence type="inferred from homology"/>
<dbReference type="InterPro" id="IPR051203">
    <property type="entry name" value="Polysaccharide_Synthase-Rel"/>
</dbReference>
<dbReference type="PANTHER" id="PTHR43318:SF1">
    <property type="entry name" value="POLYSACCHARIDE BIOSYNTHESIS PROTEIN EPSC-RELATED"/>
    <property type="match status" value="1"/>
</dbReference>
<name>A0ABY2WMJ4_9FLAO</name>
<sequence length="646" mass="72914">MIQNYLTNTVERYASKWLVLAIDVVIVAFSFVLSYFIRFNLTFNFDVDKLFVQLPWVLFIALISFLMIGSYKGVVRHTGMRDVYNIFNAICLASIFTIFLVLANRKFQLADNFTIPLSIIIINSLISFVALVASRYVFKTLFHGFVNENGFNSAKNVVIYGAGNSGILTHGALTNHSKSNVKVVGYVDKDRKKIGKLINGVNVYGPEILTKDFISKKRISEVIFCIQNIDHKKLNQLVEGLVDFPVLVKIIPPVEDWINGELKASQIKTVQIEDLLNRKPIAITNSKISEEVKDKVIFVTGGAGSIGSEIVRQICRYNFRSLVIIDQAESALYDLQQELKQKGYHNFIPIVGDVRDKNRMNYIFQEHKPDLVFHAAAYKHVPLMEYNSYEAIKINIAGTKTIVDLAIQYNIDKFVLVSTDKAVNPTNVMGASKRIAEIYVSCKQQESKTKFITTRFGNVLGSNGSVIPLFRKQIEHGGPITLTHKDITRYFMTIPEASQLVLEAGAMGEGGEIFIFDMGESVKIYDLAKNMIKLSGLSYPEDIDIKVTGLRPGEKLYEELLANGENTLPTYHEKIKISKTRDLDYVDLRSKIDELCISNLFFSENTIQLMKSIVPEYISKNSKLCELDKDEKVSFDNSTLTTVKPN</sequence>
<dbReference type="Gene3D" id="3.40.50.720">
    <property type="entry name" value="NAD(P)-binding Rossmann-like Domain"/>
    <property type="match status" value="2"/>
</dbReference>
<dbReference type="EMBL" id="VCNI01000001">
    <property type="protein sequence ID" value="TMU56218.1"/>
    <property type="molecule type" value="Genomic_DNA"/>
</dbReference>
<evidence type="ECO:0000259" key="3">
    <source>
        <dbReference type="Pfam" id="PF02719"/>
    </source>
</evidence>
<comment type="similarity">
    <text evidence="1">Belongs to the polysaccharide synthase family.</text>
</comment>
<dbReference type="InterPro" id="IPR036291">
    <property type="entry name" value="NAD(P)-bd_dom_sf"/>
</dbReference>
<feature type="transmembrane region" description="Helical" evidence="2">
    <location>
        <begin position="83"/>
        <end position="103"/>
    </location>
</feature>
<protein>
    <submittedName>
        <fullName evidence="4">Polysaccharide biosynthesis protein</fullName>
    </submittedName>
</protein>